<accession>A0ABT7JY48</accession>
<keyword evidence="2" id="KW-1185">Reference proteome</keyword>
<dbReference type="EMBL" id="JARFYM010000013">
    <property type="protein sequence ID" value="MDL2400713.1"/>
    <property type="molecule type" value="Genomic_DNA"/>
</dbReference>
<proteinExistence type="predicted"/>
<evidence type="ECO:0008006" key="3">
    <source>
        <dbReference type="Google" id="ProtNLM"/>
    </source>
</evidence>
<gene>
    <name evidence="1" type="ORF">PY649_17530</name>
</gene>
<reference evidence="1" key="1">
    <citation type="submission" date="2023-06" db="EMBL/GenBank/DDBJ databases">
        <title>Phylogenetic Diversity of Rhizobium strains.</title>
        <authorList>
            <person name="Moura F.T."/>
            <person name="Helene L.C.F."/>
            <person name="Hungria M."/>
        </authorList>
    </citation>
    <scope>NUCLEOTIDE SEQUENCE</scope>
    <source>
        <strain evidence="1">CCGE526</strain>
    </source>
</reference>
<comment type="caution">
    <text evidence="1">The sequence shown here is derived from an EMBL/GenBank/DDBJ whole genome shotgun (WGS) entry which is preliminary data.</text>
</comment>
<organism evidence="1 2">
    <name type="scientific">Rhizobium mayense</name>
    <dbReference type="NCBI Taxonomy" id="1312184"/>
    <lineage>
        <taxon>Bacteria</taxon>
        <taxon>Pseudomonadati</taxon>
        <taxon>Pseudomonadota</taxon>
        <taxon>Alphaproteobacteria</taxon>
        <taxon>Hyphomicrobiales</taxon>
        <taxon>Rhizobiaceae</taxon>
        <taxon>Rhizobium/Agrobacterium group</taxon>
        <taxon>Rhizobium</taxon>
    </lineage>
</organism>
<dbReference type="RefSeq" id="WP_285869862.1">
    <property type="nucleotide sequence ID" value="NZ_JARFYM010000013.1"/>
</dbReference>
<evidence type="ECO:0000313" key="2">
    <source>
        <dbReference type="Proteomes" id="UP001172645"/>
    </source>
</evidence>
<sequence>MKFAYDGGGIGKGATATLLVDEKQVAEGKIPQTIGVRFSLDETFDIGQDTGTPVLEEYDGKMPFAFNGTLKRFTVVLEPQKLSEEEQKRLREQLSKALMAVE</sequence>
<name>A0ABT7JY48_9HYPH</name>
<dbReference type="Proteomes" id="UP001172645">
    <property type="component" value="Unassembled WGS sequence"/>
</dbReference>
<evidence type="ECO:0000313" key="1">
    <source>
        <dbReference type="EMBL" id="MDL2400713.1"/>
    </source>
</evidence>
<protein>
    <recommendedName>
        <fullName evidence="3">Arylsulfatase</fullName>
    </recommendedName>
</protein>